<dbReference type="Gene3D" id="1.10.3680.10">
    <property type="entry name" value="TerB-like"/>
    <property type="match status" value="1"/>
</dbReference>
<feature type="domain" description="Co-chaperone DjlA N-terminal" evidence="1">
    <location>
        <begin position="32"/>
        <end position="149"/>
    </location>
</feature>
<dbReference type="Pfam" id="PF05099">
    <property type="entry name" value="TerB"/>
    <property type="match status" value="1"/>
</dbReference>
<protein>
    <submittedName>
        <fullName evidence="2">Tellurite resistance TerB</fullName>
    </submittedName>
</protein>
<dbReference type="KEGG" id="dph:EHF33_00015"/>
<dbReference type="InterPro" id="IPR029024">
    <property type="entry name" value="TerB-like"/>
</dbReference>
<dbReference type="CDD" id="cd07176">
    <property type="entry name" value="terB"/>
    <property type="match status" value="1"/>
</dbReference>
<evidence type="ECO:0000313" key="3">
    <source>
        <dbReference type="Proteomes" id="UP000276417"/>
    </source>
</evidence>
<evidence type="ECO:0000313" key="2">
    <source>
        <dbReference type="EMBL" id="AZI41329.1"/>
    </source>
</evidence>
<proteinExistence type="predicted"/>
<sequence>MGFLDQLKTLANQGVAATQEGFSRFNNATFADASMAACALIAAADGKIDTQERSRTAAFITSSDKLKSFDVGKLRDKYDAYCDKVTNDFDFGKIELIQVVGKAAKKQEEARAVVQLAVVIANADGDFDEKEQMIMRDIIYALKLQPSEFGL</sequence>
<name>A0A3G8Y7H2_9DEIO</name>
<dbReference type="SUPFAM" id="SSF158682">
    <property type="entry name" value="TerB-like"/>
    <property type="match status" value="1"/>
</dbReference>
<keyword evidence="3" id="KW-1185">Reference proteome</keyword>
<dbReference type="EMBL" id="CP034183">
    <property type="protein sequence ID" value="AZI41329.1"/>
    <property type="molecule type" value="Genomic_DNA"/>
</dbReference>
<dbReference type="OrthoDB" id="6543050at2"/>
<dbReference type="AlphaFoldDB" id="A0A3G8Y7H2"/>
<organism evidence="2 3">
    <name type="scientific">Deinococcus psychrotolerans</name>
    <dbReference type="NCBI Taxonomy" id="2489213"/>
    <lineage>
        <taxon>Bacteria</taxon>
        <taxon>Thermotogati</taxon>
        <taxon>Deinococcota</taxon>
        <taxon>Deinococci</taxon>
        <taxon>Deinococcales</taxon>
        <taxon>Deinococcaceae</taxon>
        <taxon>Deinococcus</taxon>
    </lineage>
</organism>
<dbReference type="RefSeq" id="WP_124867043.1">
    <property type="nucleotide sequence ID" value="NZ_CP034183.1"/>
</dbReference>
<dbReference type="Proteomes" id="UP000276417">
    <property type="component" value="Chromosome 1"/>
</dbReference>
<gene>
    <name evidence="2" type="ORF">EHF33_00015</name>
</gene>
<dbReference type="InterPro" id="IPR007791">
    <property type="entry name" value="DjlA_N"/>
</dbReference>
<evidence type="ECO:0000259" key="1">
    <source>
        <dbReference type="Pfam" id="PF05099"/>
    </source>
</evidence>
<reference evidence="2 3" key="1">
    <citation type="submission" date="2018-11" db="EMBL/GenBank/DDBJ databases">
        <title>Deinococcus shelandsis sp. nov., isolated from South Shetland Islands soil of Antarctica.</title>
        <authorList>
            <person name="Tian J."/>
        </authorList>
    </citation>
    <scope>NUCLEOTIDE SEQUENCE [LARGE SCALE GENOMIC DNA]</scope>
    <source>
        <strain evidence="2 3">S14-83T</strain>
    </source>
</reference>
<accession>A0A3G8Y7H2</accession>